<keyword evidence="7 9" id="KW-0408">Iron</keyword>
<keyword evidence="2 9" id="KW-0963">Cytoplasm</keyword>
<dbReference type="Proteomes" id="UP000182200">
    <property type="component" value="Unassembled WGS sequence"/>
</dbReference>
<feature type="binding site" evidence="9">
    <location>
        <position position="155"/>
    </location>
    <ligand>
        <name>cob(II)alamin</name>
        <dbReference type="ChEBI" id="CHEBI:16304"/>
    </ligand>
</feature>
<dbReference type="InterPro" id="IPR013542">
    <property type="entry name" value="QueG_DUF1730"/>
</dbReference>
<dbReference type="STRING" id="1633631.GCA_001442925_00458"/>
<keyword evidence="9" id="KW-0846">Cobalamin</keyword>
<evidence type="ECO:0000313" key="13">
    <source>
        <dbReference type="Proteomes" id="UP000182011"/>
    </source>
</evidence>
<dbReference type="Gene3D" id="3.30.70.20">
    <property type="match status" value="1"/>
</dbReference>
<feature type="binding site" evidence="9">
    <location>
        <position position="195"/>
    </location>
    <ligand>
        <name>[4Fe-4S] cluster</name>
        <dbReference type="ChEBI" id="CHEBI:49883"/>
        <label>2</label>
    </ligand>
</feature>
<dbReference type="SFLD" id="SFLDS00003">
    <property type="entry name" value="Haloacid_Dehalogenase"/>
    <property type="match status" value="1"/>
</dbReference>
<dbReference type="HAMAP" id="MF_00916">
    <property type="entry name" value="QueG"/>
    <property type="match status" value="1"/>
</dbReference>
<feature type="binding site" evidence="9">
    <location>
        <position position="246"/>
    </location>
    <ligand>
        <name>[4Fe-4S] cluster</name>
        <dbReference type="ChEBI" id="CHEBI:49883"/>
        <label>1</label>
    </ligand>
</feature>
<keyword evidence="1 9" id="KW-0004">4Fe-4S</keyword>
<dbReference type="GO" id="GO:0031419">
    <property type="term" value="F:cobalamin binding"/>
    <property type="evidence" value="ECO:0007669"/>
    <property type="project" value="UniProtKB-KW"/>
</dbReference>
<dbReference type="GO" id="GO:0051539">
    <property type="term" value="F:4 iron, 4 sulfur cluster binding"/>
    <property type="evidence" value="ECO:0007669"/>
    <property type="project" value="UniProtKB-KW"/>
</dbReference>
<evidence type="ECO:0000256" key="2">
    <source>
        <dbReference type="ARBA" id="ARBA00022490"/>
    </source>
</evidence>
<comment type="cofactor">
    <cofactor evidence="9">
        <name>cob(II)alamin</name>
        <dbReference type="ChEBI" id="CHEBI:16304"/>
    </cofactor>
</comment>
<dbReference type="PANTHER" id="PTHR30002:SF4">
    <property type="entry name" value="EPOXYQUEUOSINE REDUCTASE"/>
    <property type="match status" value="1"/>
</dbReference>
<accession>A0A0P1LKL2</accession>
<feature type="binding site" evidence="9">
    <location>
        <position position="131"/>
    </location>
    <ligand>
        <name>cob(II)alamin</name>
        <dbReference type="ChEBI" id="CHEBI:16304"/>
    </ligand>
</feature>
<reference evidence="12 13" key="2">
    <citation type="submission" date="2015-11" db="EMBL/GenBank/DDBJ databases">
        <authorList>
            <person name="Zhang Y."/>
            <person name="Guo Z."/>
        </authorList>
    </citation>
    <scope>NUCLEOTIDE SEQUENCE [LARGE SCALE GENOMIC DNA]</scope>
    <source>
        <strain evidence="12">JGI-4</strain>
    </source>
</reference>
<name>A0A0P1LNF0_9BACT</name>
<keyword evidence="8 9" id="KW-0411">Iron-sulfur</keyword>
<evidence type="ECO:0000256" key="5">
    <source>
        <dbReference type="ARBA" id="ARBA00022785"/>
    </source>
</evidence>
<dbReference type="RefSeq" id="WP_075426191.1">
    <property type="nucleotide sequence ID" value="NZ_CZVI01000005.1"/>
</dbReference>
<feature type="binding site" evidence="9">
    <location>
        <position position="166"/>
    </location>
    <ligand>
        <name>cob(II)alamin</name>
        <dbReference type="ChEBI" id="CHEBI:16304"/>
    </ligand>
</feature>
<evidence type="ECO:0000256" key="6">
    <source>
        <dbReference type="ARBA" id="ARBA00023002"/>
    </source>
</evidence>
<dbReference type="InterPro" id="IPR017900">
    <property type="entry name" value="4Fe4S_Fe_S_CS"/>
</dbReference>
<evidence type="ECO:0000256" key="4">
    <source>
        <dbReference type="ARBA" id="ARBA00022723"/>
    </source>
</evidence>
<accession>A0A0P1LCU5</accession>
<feature type="binding site" evidence="9">
    <location>
        <position position="213"/>
    </location>
    <ligand>
        <name>cob(II)alamin</name>
        <dbReference type="ChEBI" id="CHEBI:16304"/>
    </ligand>
</feature>
<comment type="similarity">
    <text evidence="9">Belongs to the QueG family.</text>
</comment>
<dbReference type="PANTHER" id="PTHR30002">
    <property type="entry name" value="EPOXYQUEUOSINE REDUCTASE"/>
    <property type="match status" value="1"/>
</dbReference>
<comment type="catalytic activity">
    <reaction evidence="9">
        <text>epoxyqueuosine(34) in tRNA + AH2 = queuosine(34) in tRNA + A + H2O</text>
        <dbReference type="Rhea" id="RHEA:32159"/>
        <dbReference type="Rhea" id="RHEA-COMP:18571"/>
        <dbReference type="Rhea" id="RHEA-COMP:18582"/>
        <dbReference type="ChEBI" id="CHEBI:13193"/>
        <dbReference type="ChEBI" id="CHEBI:15377"/>
        <dbReference type="ChEBI" id="CHEBI:17499"/>
        <dbReference type="ChEBI" id="CHEBI:194431"/>
        <dbReference type="ChEBI" id="CHEBI:194443"/>
        <dbReference type="EC" id="1.17.99.6"/>
    </reaction>
</comment>
<dbReference type="InterPro" id="IPR006439">
    <property type="entry name" value="HAD-SF_hydro_IA"/>
</dbReference>
<feature type="domain" description="4Fe-4S ferredoxin-type" evidence="10">
    <location>
        <begin position="173"/>
        <end position="205"/>
    </location>
</feature>
<dbReference type="AlphaFoldDB" id="A0A0P1LNF0"/>
<dbReference type="SUPFAM" id="SSF54862">
    <property type="entry name" value="4Fe-4S ferredoxins"/>
    <property type="match status" value="1"/>
</dbReference>
<organism evidence="12 13">
    <name type="scientific">Candidatus Kryptonium thompsonii</name>
    <dbReference type="NCBI Taxonomy" id="1633631"/>
    <lineage>
        <taxon>Bacteria</taxon>
        <taxon>Pseudomonadati</taxon>
        <taxon>Candidatus Kryptoniota</taxon>
        <taxon>Candidatus Kryptonium</taxon>
    </lineage>
</organism>
<dbReference type="InterPro" id="IPR036412">
    <property type="entry name" value="HAD-like_sf"/>
</dbReference>
<dbReference type="InterPro" id="IPR004453">
    <property type="entry name" value="QueG"/>
</dbReference>
<feature type="binding site" evidence="9">
    <location>
        <position position="185"/>
    </location>
    <ligand>
        <name>[4Fe-4S] cluster</name>
        <dbReference type="ChEBI" id="CHEBI:49883"/>
        <label>1</label>
    </ligand>
</feature>
<evidence type="ECO:0000256" key="9">
    <source>
        <dbReference type="HAMAP-Rule" id="MF_00916"/>
    </source>
</evidence>
<evidence type="ECO:0000313" key="12">
    <source>
        <dbReference type="EMBL" id="CUU02246.1"/>
    </source>
</evidence>
<dbReference type="EMBL" id="FAOP01000003">
    <property type="protein sequence ID" value="CUU02246.1"/>
    <property type="molecule type" value="Genomic_DNA"/>
</dbReference>
<feature type="binding site" evidence="9">
    <location>
        <position position="239"/>
    </location>
    <ligand>
        <name>[4Fe-4S] cluster</name>
        <dbReference type="ChEBI" id="CHEBI:49883"/>
        <label>2</label>
    </ligand>
</feature>
<dbReference type="PROSITE" id="PS00198">
    <property type="entry name" value="4FE4S_FER_1"/>
    <property type="match status" value="1"/>
</dbReference>
<dbReference type="NCBIfam" id="TIGR01509">
    <property type="entry name" value="HAD-SF-IA-v3"/>
    <property type="match status" value="1"/>
</dbReference>
<dbReference type="InterPro" id="IPR041492">
    <property type="entry name" value="HAD_2"/>
</dbReference>
<sequence length="542" mass="61896">MNKHELTQEIKRKAIEIGFSKVGIARVEELEQESVKLSNWLERKFHADMNWMGKNFDKRTNPKEILPEAKSIISVALNYFQKIPPAEPHQGRISIYALGQDYHIILKLKLEKLLDFIRQIVPDVKAKIYVDTGPVMEKVWAMRAGLGWIGKHTNLITREFGSWVFLGEIICDLELIYDEPIADFCGKCTRCIDACPTEAIVEPYVLDSNKCISYWTIEYKGDLFPEHIANKFENLIFGCDICQEVCPWNLKFQKETNITEFKAFDHNINPDLFELSKLNEESFKSLYKLSPIKRAKFHGFMRNVKNAIKNLALQKLLNLDFKCAIFDLDGVIADTFKLHRQSWGEICARFGYSLSDEEFKKIIFGRRGEESAKILFNGKITEEEARYIGIEVDRIFRKIAVGNLKTVDGVIEFIRILKENSIKIALATSAPDENVELIFSELNLHGLFDVVVTSKDVKHGKPAPDIFILAGQKLGCKPRECIVFEDSIAGLIAAKNADMLAVGVETTLDKNELMNYADVSIKNFNEVLRNLKLNKKVNNATN</sequence>
<keyword evidence="6 9" id="KW-0560">Oxidoreductase</keyword>
<gene>
    <name evidence="9" type="primary">queG</name>
    <name evidence="12" type="ORF">JGI4_00457</name>
    <name evidence="11" type="ORF">JGI8_00553</name>
</gene>
<dbReference type="InterPro" id="IPR023198">
    <property type="entry name" value="PGP-like_dom2"/>
</dbReference>
<feature type="active site" description="Proton donor" evidence="9">
    <location>
        <position position="131"/>
    </location>
</feature>
<keyword evidence="5 9" id="KW-0671">Queuosine biosynthesis</keyword>
<comment type="subunit">
    <text evidence="9">Monomer.</text>
</comment>
<comment type="pathway">
    <text evidence="9">tRNA modification; tRNA-queuosine biosynthesis.</text>
</comment>
<feature type="binding site" evidence="9">
    <location>
        <position position="191"/>
    </location>
    <ligand>
        <name>[4Fe-4S] cluster</name>
        <dbReference type="ChEBI" id="CHEBI:49883"/>
        <label>1</label>
    </ligand>
</feature>
<accession>A0A0P1LKF5</accession>
<dbReference type="Pfam" id="PF13484">
    <property type="entry name" value="Fer4_16"/>
    <property type="match status" value="1"/>
</dbReference>
<feature type="binding site" evidence="9">
    <location>
        <position position="59"/>
    </location>
    <ligand>
        <name>cob(II)alamin</name>
        <dbReference type="ChEBI" id="CHEBI:16304"/>
    </ligand>
</feature>
<evidence type="ECO:0000256" key="1">
    <source>
        <dbReference type="ARBA" id="ARBA00022485"/>
    </source>
</evidence>
<dbReference type="SUPFAM" id="SSF56784">
    <property type="entry name" value="HAD-like"/>
    <property type="match status" value="1"/>
</dbReference>
<dbReference type="Gene3D" id="3.40.50.1000">
    <property type="entry name" value="HAD superfamily/HAD-like"/>
    <property type="match status" value="1"/>
</dbReference>
<dbReference type="UniPathway" id="UPA00392"/>
<dbReference type="Pfam" id="PF08331">
    <property type="entry name" value="QueG_DUF1730"/>
    <property type="match status" value="1"/>
</dbReference>
<dbReference type="EC" id="1.17.99.6" evidence="9"/>
<accession>A0A0P1MBR8</accession>
<dbReference type="Pfam" id="PF13419">
    <property type="entry name" value="HAD_2"/>
    <property type="match status" value="1"/>
</dbReference>
<dbReference type="Gene3D" id="1.10.150.240">
    <property type="entry name" value="Putative phosphatase, domain 2"/>
    <property type="match status" value="1"/>
</dbReference>
<feature type="binding site" evidence="9">
    <location>
        <position position="211"/>
    </location>
    <ligand>
        <name>[4Fe-4S] cluster</name>
        <dbReference type="ChEBI" id="CHEBI:49883"/>
        <label>2</label>
    </ligand>
</feature>
<dbReference type="GO" id="GO:0005737">
    <property type="term" value="C:cytoplasm"/>
    <property type="evidence" value="ECO:0007669"/>
    <property type="project" value="UniProtKB-SubCell"/>
</dbReference>
<comment type="function">
    <text evidence="9">Catalyzes the conversion of epoxyqueuosine (oQ) to queuosine (Q), which is a hypermodified base found in the wobble positions of tRNA(Asp), tRNA(Asn), tRNA(His) and tRNA(Tyr).</text>
</comment>
<feature type="binding site" evidence="9">
    <location>
        <position position="242"/>
    </location>
    <ligand>
        <name>[4Fe-4S] cluster</name>
        <dbReference type="ChEBI" id="CHEBI:49883"/>
        <label>2</label>
    </ligand>
</feature>
<dbReference type="PRINTS" id="PR00413">
    <property type="entry name" value="HADHALOGNASE"/>
</dbReference>
<comment type="cofactor">
    <cofactor evidence="9">
        <name>[4Fe-4S] cluster</name>
        <dbReference type="ChEBI" id="CHEBI:49883"/>
    </cofactor>
    <text evidence="9">Binds 2 [4Fe-4S] clusters per monomer.</text>
</comment>
<dbReference type="CDD" id="cd07505">
    <property type="entry name" value="HAD_BPGM-like"/>
    <property type="match status" value="1"/>
</dbReference>
<feature type="binding site" evidence="9">
    <location>
        <begin position="239"/>
        <end position="240"/>
    </location>
    <ligand>
        <name>cob(II)alamin</name>
        <dbReference type="ChEBI" id="CHEBI:16304"/>
    </ligand>
</feature>
<keyword evidence="14" id="KW-1185">Reference proteome</keyword>
<dbReference type="InterPro" id="IPR017896">
    <property type="entry name" value="4Fe4S_Fe-S-bd"/>
</dbReference>
<dbReference type="SFLD" id="SFLDG01135">
    <property type="entry name" value="C1.5.6:_HAD__Beta-PGM__Phospha"/>
    <property type="match status" value="1"/>
</dbReference>
<evidence type="ECO:0000256" key="8">
    <source>
        <dbReference type="ARBA" id="ARBA00023014"/>
    </source>
</evidence>
<evidence type="ECO:0000256" key="3">
    <source>
        <dbReference type="ARBA" id="ARBA00022694"/>
    </source>
</evidence>
<protein>
    <recommendedName>
        <fullName evidence="9">Epoxyqueuosine reductase</fullName>
        <ecNumber evidence="9">1.17.99.6</ecNumber>
    </recommendedName>
    <alternativeName>
        <fullName evidence="9">Queuosine biosynthesis protein QueG</fullName>
    </alternativeName>
</protein>
<dbReference type="GO" id="GO:0046872">
    <property type="term" value="F:metal ion binding"/>
    <property type="evidence" value="ECO:0007669"/>
    <property type="project" value="UniProtKB-KW"/>
</dbReference>
<comment type="subcellular location">
    <subcellularLocation>
        <location evidence="9">Cytoplasm</location>
    </subcellularLocation>
</comment>
<keyword evidence="3 9" id="KW-0819">tRNA processing</keyword>
<comment type="caution">
    <text evidence="9">Lacks conserved residue(s) required for the propagation of feature annotation.</text>
</comment>
<dbReference type="PROSITE" id="PS51379">
    <property type="entry name" value="4FE4S_FER_2"/>
    <property type="match status" value="1"/>
</dbReference>
<dbReference type="Proteomes" id="UP000182011">
    <property type="component" value="Unassembled WGS sequence"/>
</dbReference>
<accession>A0A0P1LNF0</accession>
<dbReference type="SFLD" id="SFLDG01129">
    <property type="entry name" value="C1.5:_HAD__Beta-PGM__Phosphata"/>
    <property type="match status" value="1"/>
</dbReference>
<evidence type="ECO:0000313" key="11">
    <source>
        <dbReference type="EMBL" id="CUS82000.1"/>
    </source>
</evidence>
<feature type="binding site" evidence="9">
    <location>
        <position position="220"/>
    </location>
    <ligand>
        <name>tRNA</name>
        <dbReference type="ChEBI" id="CHEBI:17843"/>
    </ligand>
</feature>
<feature type="binding site" evidence="9">
    <location>
        <position position="188"/>
    </location>
    <ligand>
        <name>[4Fe-4S] cluster</name>
        <dbReference type="ChEBI" id="CHEBI:49883"/>
        <label>1</label>
    </ligand>
</feature>
<dbReference type="InterPro" id="IPR023214">
    <property type="entry name" value="HAD_sf"/>
</dbReference>
<keyword evidence="4 9" id="KW-0479">Metal-binding</keyword>
<keyword evidence="9" id="KW-0170">Cobalt</keyword>
<accession>A0A0S4MW71</accession>
<dbReference type="GO" id="GO:0008616">
    <property type="term" value="P:tRNA queuosine(34) biosynthetic process"/>
    <property type="evidence" value="ECO:0007669"/>
    <property type="project" value="UniProtKB-UniRule"/>
</dbReference>
<evidence type="ECO:0000259" key="10">
    <source>
        <dbReference type="PROSITE" id="PS51379"/>
    </source>
</evidence>
<dbReference type="EMBL" id="CZVI01000005">
    <property type="protein sequence ID" value="CUS82000.1"/>
    <property type="molecule type" value="Genomic_DNA"/>
</dbReference>
<dbReference type="NCBIfam" id="TIGR00276">
    <property type="entry name" value="tRNA epoxyqueuosine(34) reductase QueG"/>
    <property type="match status" value="1"/>
</dbReference>
<dbReference type="GO" id="GO:0052693">
    <property type="term" value="F:epoxyqueuosine reductase activity"/>
    <property type="evidence" value="ECO:0007669"/>
    <property type="project" value="UniProtKB-UniRule"/>
</dbReference>
<reference evidence="11 14" key="1">
    <citation type="submission" date="2015-11" db="EMBL/GenBank/DDBJ databases">
        <authorList>
            <person name="Varghese N."/>
        </authorList>
    </citation>
    <scope>NUCLEOTIDE SEQUENCE [LARGE SCALE GENOMIC DNA]</scope>
    <source>
        <strain evidence="11 14">JGI-8</strain>
    </source>
</reference>
<evidence type="ECO:0000256" key="7">
    <source>
        <dbReference type="ARBA" id="ARBA00023004"/>
    </source>
</evidence>
<accession>A0A0P1NWB8</accession>
<evidence type="ECO:0000313" key="14">
    <source>
        <dbReference type="Proteomes" id="UP000182200"/>
    </source>
</evidence>
<proteinExistence type="inferred from homology"/>
<accession>A0A0P1LPP9</accession>